<protein>
    <recommendedName>
        <fullName evidence="2">Activator of Hsp90 ATPase homologue 1/2-like C-terminal domain-containing protein</fullName>
    </recommendedName>
</protein>
<organism evidence="3 4">
    <name type="scientific">Nocardia asteroides NBRC 15531</name>
    <dbReference type="NCBI Taxonomy" id="1110697"/>
    <lineage>
        <taxon>Bacteria</taxon>
        <taxon>Bacillati</taxon>
        <taxon>Actinomycetota</taxon>
        <taxon>Actinomycetes</taxon>
        <taxon>Mycobacteriales</taxon>
        <taxon>Nocardiaceae</taxon>
        <taxon>Nocardia</taxon>
    </lineage>
</organism>
<evidence type="ECO:0000259" key="2">
    <source>
        <dbReference type="Pfam" id="PF08327"/>
    </source>
</evidence>
<reference evidence="3 4" key="1">
    <citation type="journal article" date="2014" name="BMC Genomics">
        <title>Genome based analysis of type-I polyketide synthase and nonribosomal peptide synthetase gene clusters in seven strains of five representative Nocardia species.</title>
        <authorList>
            <person name="Komaki H."/>
            <person name="Ichikawa N."/>
            <person name="Hosoyama A."/>
            <person name="Takahashi-Nakaguchi A."/>
            <person name="Matsuzawa T."/>
            <person name="Suzuki K."/>
            <person name="Fujita N."/>
            <person name="Gonoi T."/>
        </authorList>
    </citation>
    <scope>NUCLEOTIDE SEQUENCE [LARGE SCALE GENOMIC DNA]</scope>
    <source>
        <strain evidence="3 4">NBRC 15531</strain>
    </source>
</reference>
<comment type="caution">
    <text evidence="3">The sequence shown here is derived from an EMBL/GenBank/DDBJ whole genome shotgun (WGS) entry which is preliminary data.</text>
</comment>
<dbReference type="InterPro" id="IPR023393">
    <property type="entry name" value="START-like_dom_sf"/>
</dbReference>
<dbReference type="Gene3D" id="3.30.530.20">
    <property type="match status" value="1"/>
</dbReference>
<dbReference type="Pfam" id="PF08327">
    <property type="entry name" value="AHSA1"/>
    <property type="match status" value="1"/>
</dbReference>
<sequence>MATTRIGRHFNAPRGTVYRLLVDAEAVRAWMVPDGMVSAVHRFEPEEGGVFSITVERDETSDAGATAPQHHAYYGRFVSLVPDERVMEVLEFVTDMPDMAGAQTITFMLADAGDGTDLEVLHEGVPTGMTLAENDVAWQVALGKMVALAERGTVG</sequence>
<accession>U5EIN9</accession>
<dbReference type="OrthoDB" id="9786557at2"/>
<keyword evidence="4" id="KW-1185">Reference proteome</keyword>
<dbReference type="GeneID" id="91516404"/>
<dbReference type="EMBL" id="BAFO02000026">
    <property type="protein sequence ID" value="GAD85024.1"/>
    <property type="molecule type" value="Genomic_DNA"/>
</dbReference>
<proteinExistence type="inferred from homology"/>
<name>U5EIN9_NOCAS</name>
<dbReference type="RefSeq" id="WP_019046289.1">
    <property type="nucleotide sequence ID" value="NZ_BAFO02000026.1"/>
</dbReference>
<dbReference type="SUPFAM" id="SSF55961">
    <property type="entry name" value="Bet v1-like"/>
    <property type="match status" value="1"/>
</dbReference>
<evidence type="ECO:0000313" key="3">
    <source>
        <dbReference type="EMBL" id="GAD85024.1"/>
    </source>
</evidence>
<dbReference type="eggNOG" id="COG3832">
    <property type="taxonomic scope" value="Bacteria"/>
</dbReference>
<dbReference type="AlphaFoldDB" id="U5EIN9"/>
<evidence type="ECO:0000313" key="4">
    <source>
        <dbReference type="Proteomes" id="UP000017048"/>
    </source>
</evidence>
<evidence type="ECO:0000256" key="1">
    <source>
        <dbReference type="ARBA" id="ARBA00006817"/>
    </source>
</evidence>
<feature type="domain" description="Activator of Hsp90 ATPase homologue 1/2-like C-terminal" evidence="2">
    <location>
        <begin position="11"/>
        <end position="149"/>
    </location>
</feature>
<dbReference type="InterPro" id="IPR013538">
    <property type="entry name" value="ASHA1/2-like_C"/>
</dbReference>
<dbReference type="Proteomes" id="UP000017048">
    <property type="component" value="Unassembled WGS sequence"/>
</dbReference>
<gene>
    <name evidence="3" type="ORF">NCAST_26_00010</name>
</gene>
<comment type="similarity">
    <text evidence="1">Belongs to the AHA1 family.</text>
</comment>